<organism evidence="1 2">
    <name type="scientific">Paenibacillus algicola</name>
    <dbReference type="NCBI Taxonomy" id="2565926"/>
    <lineage>
        <taxon>Bacteria</taxon>
        <taxon>Bacillati</taxon>
        <taxon>Bacillota</taxon>
        <taxon>Bacilli</taxon>
        <taxon>Bacillales</taxon>
        <taxon>Paenibacillaceae</taxon>
        <taxon>Paenibacillus</taxon>
    </lineage>
</organism>
<evidence type="ECO:0000313" key="1">
    <source>
        <dbReference type="EMBL" id="QCT01669.1"/>
    </source>
</evidence>
<evidence type="ECO:0000313" key="2">
    <source>
        <dbReference type="Proteomes" id="UP000300879"/>
    </source>
</evidence>
<keyword evidence="2" id="KW-1185">Reference proteome</keyword>
<dbReference type="AlphaFoldDB" id="A0A4P8XMY8"/>
<dbReference type="EMBL" id="CP040396">
    <property type="protein sequence ID" value="QCT01669.1"/>
    <property type="molecule type" value="Genomic_DNA"/>
</dbReference>
<sequence>MWMGENKSAKSWLSVLYELKNRGMQGRALDLKLTQTYKHTKKLTPM</sequence>
<name>A0A4P8XMY8_9BACL</name>
<reference evidence="1 2" key="1">
    <citation type="submission" date="2019-05" db="EMBL/GenBank/DDBJ databases">
        <authorList>
            <person name="Chen C."/>
        </authorList>
    </citation>
    <scope>NUCLEOTIDE SEQUENCE [LARGE SCALE GENOMIC DNA]</scope>
    <source>
        <strain evidence="1 2">HB172198</strain>
    </source>
</reference>
<dbReference type="RefSeq" id="WP_407669133.1">
    <property type="nucleotide sequence ID" value="NZ_CP040396.1"/>
</dbReference>
<dbReference type="Proteomes" id="UP000300879">
    <property type="component" value="Chromosome"/>
</dbReference>
<accession>A0A4P8XMY8</accession>
<proteinExistence type="predicted"/>
<protein>
    <submittedName>
        <fullName evidence="1">Uncharacterized protein</fullName>
    </submittedName>
</protein>
<gene>
    <name evidence="1" type="ORF">E6C60_0950</name>
</gene>
<dbReference type="KEGG" id="palo:E6C60_0950"/>